<dbReference type="PANTHER" id="PTHR31614:SF40">
    <property type="entry name" value="PROTEIN DOWNSTREAM OF FLC"/>
    <property type="match status" value="1"/>
</dbReference>
<dbReference type="OrthoDB" id="1896520at2759"/>
<evidence type="ECO:0000256" key="2">
    <source>
        <dbReference type="ARBA" id="ARBA00023157"/>
    </source>
</evidence>
<gene>
    <name evidence="3" type="ORF">FH972_002689</name>
</gene>
<dbReference type="PANTHER" id="PTHR31614">
    <property type="entry name" value="PROTEIN DOWNSTREAM OF FLC-RELATED"/>
    <property type="match status" value="1"/>
</dbReference>
<organism evidence="3 4">
    <name type="scientific">Carpinus fangiana</name>
    <dbReference type="NCBI Taxonomy" id="176857"/>
    <lineage>
        <taxon>Eukaryota</taxon>
        <taxon>Viridiplantae</taxon>
        <taxon>Streptophyta</taxon>
        <taxon>Embryophyta</taxon>
        <taxon>Tracheophyta</taxon>
        <taxon>Spermatophyta</taxon>
        <taxon>Magnoliopsida</taxon>
        <taxon>eudicotyledons</taxon>
        <taxon>Gunneridae</taxon>
        <taxon>Pentapetalae</taxon>
        <taxon>rosids</taxon>
        <taxon>fabids</taxon>
        <taxon>Fagales</taxon>
        <taxon>Betulaceae</taxon>
        <taxon>Carpinus</taxon>
    </lineage>
</organism>
<dbReference type="AlphaFoldDB" id="A0A5N6QIR1"/>
<evidence type="ECO:0000313" key="3">
    <source>
        <dbReference type="EMBL" id="KAE7998113.1"/>
    </source>
</evidence>
<comment type="similarity">
    <text evidence="1">Belongs to the Ole e I family.</text>
</comment>
<dbReference type="Pfam" id="PF01190">
    <property type="entry name" value="Pollen_Ole_e_1"/>
    <property type="match status" value="1"/>
</dbReference>
<reference evidence="3 4" key="1">
    <citation type="submission" date="2019-06" db="EMBL/GenBank/DDBJ databases">
        <title>A chromosomal-level reference genome of Carpinus fangiana (Coryloideae, Betulaceae).</title>
        <authorList>
            <person name="Yang X."/>
            <person name="Wang Z."/>
            <person name="Zhang L."/>
            <person name="Hao G."/>
            <person name="Liu J."/>
            <person name="Yang Y."/>
        </authorList>
    </citation>
    <scope>NUCLEOTIDE SEQUENCE [LARGE SCALE GENOMIC DNA]</scope>
    <source>
        <strain evidence="3">Cfa_2016G</strain>
        <tissue evidence="3">Leaf</tissue>
    </source>
</reference>
<evidence type="ECO:0008006" key="5">
    <source>
        <dbReference type="Google" id="ProtNLM"/>
    </source>
</evidence>
<keyword evidence="4" id="KW-1185">Reference proteome</keyword>
<name>A0A5N6QIR1_9ROSI</name>
<evidence type="ECO:0000256" key="1">
    <source>
        <dbReference type="ARBA" id="ARBA00010049"/>
    </source>
</evidence>
<accession>A0A5N6QIR1</accession>
<protein>
    <recommendedName>
        <fullName evidence="5">Pollen-specific protein C13</fullName>
    </recommendedName>
</protein>
<proteinExistence type="inferred from homology"/>
<dbReference type="Proteomes" id="UP000327013">
    <property type="component" value="Chromosome 1"/>
</dbReference>
<dbReference type="EMBL" id="CM017321">
    <property type="protein sequence ID" value="KAE7998113.1"/>
    <property type="molecule type" value="Genomic_DNA"/>
</dbReference>
<evidence type="ECO:0000313" key="4">
    <source>
        <dbReference type="Proteomes" id="UP000327013"/>
    </source>
</evidence>
<keyword evidence="2" id="KW-1015">Disulfide bond</keyword>
<sequence>MALCVALPALVSARQLGNPFRVRGRVYCDTCRCGFETSATTYIPGARVRIECKDRKSMKLVYSVEGETDSKGTYNILVEDDHEDQMCQSVLVSSPVADCKSTDPGRDRATVVLTRNNGCLNDQRFANAMGFLKDQPLSGCTQLLKQYLESDDE</sequence>
<dbReference type="InterPro" id="IPR006041">
    <property type="entry name" value="Pollen_Ole_e1_allergen"/>
</dbReference>